<dbReference type="EMBL" id="LR828253">
    <property type="protein sequence ID" value="CAD0353404.1"/>
    <property type="molecule type" value="Genomic_DNA"/>
</dbReference>
<dbReference type="GeneID" id="55513437"/>
<dbReference type="OrthoDB" id="582170at2"/>
<evidence type="ECO:0000256" key="1">
    <source>
        <dbReference type="PROSITE-ProRule" id="PRU00169"/>
    </source>
</evidence>
<name>A0A0G8LW31_9XANT</name>
<keyword evidence="1" id="KW-0597">Phosphoprotein</keyword>
<dbReference type="Gene3D" id="3.40.50.2300">
    <property type="match status" value="1"/>
</dbReference>
<accession>A0A0G8LW31</accession>
<dbReference type="SMART" id="SM00448">
    <property type="entry name" value="REC"/>
    <property type="match status" value="1"/>
</dbReference>
<dbReference type="RefSeq" id="WP_046933198.1">
    <property type="nucleotide sequence ID" value="NZ_CP018728.1"/>
</dbReference>
<dbReference type="AlphaFoldDB" id="A0A0G8LW31"/>
<proteinExistence type="predicted"/>
<dbReference type="EMBL" id="LR828253">
    <property type="protein sequence ID" value="CAD0353398.1"/>
    <property type="molecule type" value="Genomic_DNA"/>
</dbReference>
<feature type="modified residue" description="4-aspartylphosphate" evidence="1">
    <location>
        <position position="61"/>
    </location>
</feature>
<reference evidence="3" key="1">
    <citation type="submission" date="2020-07" db="EMBL/GenBank/DDBJ databases">
        <authorList>
            <person name="Pothier F. J."/>
        </authorList>
    </citation>
    <scope>NUCLEOTIDE SEQUENCE</scope>
    <source>
        <strain evidence="3">CFBP 8129</strain>
    </source>
</reference>
<evidence type="ECO:0000259" key="2">
    <source>
        <dbReference type="PROSITE" id="PS50110"/>
    </source>
</evidence>
<dbReference type="PROSITE" id="PS50110">
    <property type="entry name" value="RESPONSE_REGULATORY"/>
    <property type="match status" value="1"/>
</dbReference>
<dbReference type="InterPro" id="IPR001789">
    <property type="entry name" value="Sig_transdc_resp-reg_receiver"/>
</dbReference>
<sequence>MSNTALHGRRILVVEDDYLLAQSLNDLLIEAGVRVVGPVGTVSDALSLVTSGEEIDGALLDVNVRGQPVFPVADALLERGVPFSFCSGYDRYTLPARFAHLSYCMKPYNPRAITTLLSDQAQPAEHY</sequence>
<dbReference type="GO" id="GO:0000160">
    <property type="term" value="P:phosphorelay signal transduction system"/>
    <property type="evidence" value="ECO:0007669"/>
    <property type="project" value="InterPro"/>
</dbReference>
<dbReference type="STRING" id="90270.BI317_23025"/>
<organism evidence="3">
    <name type="scientific">Xanthomonas hortorum pv. gardneri</name>
    <dbReference type="NCBI Taxonomy" id="2754056"/>
    <lineage>
        <taxon>Bacteria</taxon>
        <taxon>Pseudomonadati</taxon>
        <taxon>Pseudomonadota</taxon>
        <taxon>Gammaproteobacteria</taxon>
        <taxon>Lysobacterales</taxon>
        <taxon>Lysobacteraceae</taxon>
        <taxon>Xanthomonas</taxon>
    </lineage>
</organism>
<dbReference type="SUPFAM" id="SSF52172">
    <property type="entry name" value="CheY-like"/>
    <property type="match status" value="1"/>
</dbReference>
<protein>
    <recommendedName>
        <fullName evidence="2">Response regulatory domain-containing protein</fullName>
    </recommendedName>
</protein>
<evidence type="ECO:0000313" key="3">
    <source>
        <dbReference type="EMBL" id="CAD0353404.1"/>
    </source>
</evidence>
<gene>
    <name evidence="3" type="ORF">CFBP8129_38590</name>
</gene>
<feature type="domain" description="Response regulatory" evidence="2">
    <location>
        <begin position="10"/>
        <end position="121"/>
    </location>
</feature>
<dbReference type="InterPro" id="IPR011006">
    <property type="entry name" value="CheY-like_superfamily"/>
</dbReference>